<evidence type="ECO:0000313" key="2">
    <source>
        <dbReference type="Proteomes" id="UP000093000"/>
    </source>
</evidence>
<keyword evidence="2" id="KW-1185">Reference proteome</keyword>
<protein>
    <submittedName>
        <fullName evidence="1">Uncharacterized protein</fullName>
    </submittedName>
</protein>
<proteinExistence type="predicted"/>
<name>A0A1C7NJR9_9FUNG</name>
<evidence type="ECO:0000313" key="1">
    <source>
        <dbReference type="EMBL" id="OBZ89315.1"/>
    </source>
</evidence>
<dbReference type="Proteomes" id="UP000093000">
    <property type="component" value="Unassembled WGS sequence"/>
</dbReference>
<organism evidence="1 2">
    <name type="scientific">Choanephora cucurbitarum</name>
    <dbReference type="NCBI Taxonomy" id="101091"/>
    <lineage>
        <taxon>Eukaryota</taxon>
        <taxon>Fungi</taxon>
        <taxon>Fungi incertae sedis</taxon>
        <taxon>Mucoromycota</taxon>
        <taxon>Mucoromycotina</taxon>
        <taxon>Mucoromycetes</taxon>
        <taxon>Mucorales</taxon>
        <taxon>Mucorineae</taxon>
        <taxon>Choanephoraceae</taxon>
        <taxon>Choanephoroideae</taxon>
        <taxon>Choanephora</taxon>
    </lineage>
</organism>
<dbReference type="InParanoid" id="A0A1C7NJR9"/>
<reference evidence="1 2" key="1">
    <citation type="submission" date="2016-03" db="EMBL/GenBank/DDBJ databases">
        <title>Choanephora cucurbitarum.</title>
        <authorList>
            <person name="Min B."/>
            <person name="Park H."/>
            <person name="Park J.-H."/>
            <person name="Shin H.-D."/>
            <person name="Choi I.-G."/>
        </authorList>
    </citation>
    <scope>NUCLEOTIDE SEQUENCE [LARGE SCALE GENOMIC DNA]</scope>
    <source>
        <strain evidence="1 2">KUS-F28377</strain>
    </source>
</reference>
<sequence>MENCAIPGEIYKLEERVWVNDCVTFDKHTFVQFRITEEDGFFNIVFDSKLQLLQSAALFKSGWVKSMLNLRVSPLK</sequence>
<comment type="caution">
    <text evidence="1">The sequence shown here is derived from an EMBL/GenBank/DDBJ whole genome shotgun (WGS) entry which is preliminary data.</text>
</comment>
<dbReference type="AlphaFoldDB" id="A0A1C7NJR9"/>
<accession>A0A1C7NJR9</accession>
<gene>
    <name evidence="1" type="ORF">A0J61_02649</name>
</gene>
<dbReference type="EMBL" id="LUGH01000102">
    <property type="protein sequence ID" value="OBZ89315.1"/>
    <property type="molecule type" value="Genomic_DNA"/>
</dbReference>